<proteinExistence type="predicted"/>
<dbReference type="AlphaFoldDB" id="A2C5S7"/>
<evidence type="ECO:0000313" key="2">
    <source>
        <dbReference type="Proteomes" id="UP000002274"/>
    </source>
</evidence>
<dbReference type="STRING" id="59922.P9303_00801"/>
<reference evidence="1 2" key="1">
    <citation type="journal article" date="2007" name="PLoS Genet.">
        <title>Patterns and implications of gene gain and loss in the evolution of Prochlorococcus.</title>
        <authorList>
            <person name="Kettler G.C."/>
            <person name="Martiny A.C."/>
            <person name="Huang K."/>
            <person name="Zucker J."/>
            <person name="Coleman M.L."/>
            <person name="Rodrigue S."/>
            <person name="Chen F."/>
            <person name="Lapidus A."/>
            <person name="Ferriera S."/>
            <person name="Johnson J."/>
            <person name="Steglich C."/>
            <person name="Church G.M."/>
            <person name="Richardson P."/>
            <person name="Chisholm S.W."/>
        </authorList>
    </citation>
    <scope>NUCLEOTIDE SEQUENCE [LARGE SCALE GENOMIC DNA]</scope>
    <source>
        <strain evidence="1 2">MIT 9303</strain>
    </source>
</reference>
<sequence length="57" mass="6243">MARFFEPRQRLEESLASFSVAEISSKKLCAGQPIELAHEFIEAGPRIGVRVLSGAPD</sequence>
<dbReference type="KEGG" id="pmf:P9303_00801"/>
<dbReference type="RefSeq" id="WP_011824769.1">
    <property type="nucleotide sequence ID" value="NC_008820.1"/>
</dbReference>
<dbReference type="HOGENOM" id="CLU_2993082_0_0_3"/>
<dbReference type="Proteomes" id="UP000002274">
    <property type="component" value="Chromosome"/>
</dbReference>
<evidence type="ECO:0000313" key="1">
    <source>
        <dbReference type="EMBL" id="ABM76837.1"/>
    </source>
</evidence>
<dbReference type="EMBL" id="CP000554">
    <property type="protein sequence ID" value="ABM76837.1"/>
    <property type="molecule type" value="Genomic_DNA"/>
</dbReference>
<protein>
    <submittedName>
        <fullName evidence="1">Uncharacterized protein</fullName>
    </submittedName>
</protein>
<gene>
    <name evidence="1" type="ordered locus">P9303_00801</name>
</gene>
<organism evidence="1 2">
    <name type="scientific">Prochlorococcus marinus (strain MIT 9303)</name>
    <dbReference type="NCBI Taxonomy" id="59922"/>
    <lineage>
        <taxon>Bacteria</taxon>
        <taxon>Bacillati</taxon>
        <taxon>Cyanobacteriota</taxon>
        <taxon>Cyanophyceae</taxon>
        <taxon>Synechococcales</taxon>
        <taxon>Prochlorococcaceae</taxon>
        <taxon>Prochlorococcus</taxon>
    </lineage>
</organism>
<name>A2C5S7_PROM3</name>
<accession>A2C5S7</accession>